<accession>A0A0P0YYK0</accession>
<keyword evidence="1" id="KW-0732">Signal</keyword>
<evidence type="ECO:0000313" key="2">
    <source>
        <dbReference type="EMBL" id="BAT26376.1"/>
    </source>
</evidence>
<protein>
    <submittedName>
        <fullName evidence="2">Uncharacterized protein</fullName>
    </submittedName>
</protein>
<reference evidence="2" key="1">
    <citation type="journal article" date="2015" name="Proc. Natl. Acad. Sci. U.S.A.">
        <title>Bacterial clade with the ribosomal RNA operon on a small plasmid rather than the chromosome.</title>
        <authorList>
            <person name="Anda M."/>
            <person name="Ohtsubo Y."/>
            <person name="Okubo T."/>
            <person name="Sugawara M."/>
            <person name="Nagata Y."/>
            <person name="Tsuda M."/>
            <person name="Minamisawa K."/>
            <person name="Mitsui H."/>
        </authorList>
    </citation>
    <scope>NUCLEOTIDE SEQUENCE</scope>
    <source>
        <strain evidence="2">DSM 21988</strain>
    </source>
</reference>
<sequence>MKLGILAATSVMASLAAGAAQAADYFRAVPEAQTAVVVRSNLPACNDPRVLAKIEDQFEYGAPNVQGRPLAVMEFAGLQEKAYFPAIGLRTVERRYCQGQALVTGGDYKGGTTANNVYYVIEYPMGFAGVGWRAEGCFLGYDAWRVYGANCQSLRRF</sequence>
<organism evidence="2">
    <name type="scientific">Aureimonas altamirensis</name>
    <dbReference type="NCBI Taxonomy" id="370622"/>
    <lineage>
        <taxon>Bacteria</taxon>
        <taxon>Pseudomonadati</taxon>
        <taxon>Pseudomonadota</taxon>
        <taxon>Alphaproteobacteria</taxon>
        <taxon>Hyphomicrobiales</taxon>
        <taxon>Aurantimonadaceae</taxon>
        <taxon>Aureimonas</taxon>
    </lineage>
</organism>
<dbReference type="EMBL" id="LC066371">
    <property type="protein sequence ID" value="BAT26376.1"/>
    <property type="molecule type" value="Genomic_DNA"/>
</dbReference>
<dbReference type="RefSeq" id="WP_060607333.1">
    <property type="nucleotide sequence ID" value="NZ_BBWQ01000018.1"/>
</dbReference>
<feature type="chain" id="PRO_5006057876" evidence="1">
    <location>
        <begin position="23"/>
        <end position="157"/>
    </location>
</feature>
<dbReference type="AlphaFoldDB" id="A0A0P0YYK0"/>
<name>A0A0P0YYK0_9HYPH</name>
<proteinExistence type="predicted"/>
<feature type="signal peptide" evidence="1">
    <location>
        <begin position="1"/>
        <end position="22"/>
    </location>
</feature>
<evidence type="ECO:0000256" key="1">
    <source>
        <dbReference type="SAM" id="SignalP"/>
    </source>
</evidence>